<dbReference type="InterPro" id="IPR036890">
    <property type="entry name" value="HATPase_C_sf"/>
</dbReference>
<dbReference type="GO" id="GO:0005886">
    <property type="term" value="C:plasma membrane"/>
    <property type="evidence" value="ECO:0007669"/>
    <property type="project" value="UniProtKB-SubCell"/>
</dbReference>
<evidence type="ECO:0000256" key="1">
    <source>
        <dbReference type="ARBA" id="ARBA00000085"/>
    </source>
</evidence>
<dbReference type="InterPro" id="IPR003594">
    <property type="entry name" value="HATPase_dom"/>
</dbReference>
<dbReference type="PROSITE" id="PS50109">
    <property type="entry name" value="HIS_KIN"/>
    <property type="match status" value="1"/>
</dbReference>
<keyword evidence="4" id="KW-1003">Cell membrane</keyword>
<dbReference type="InterPro" id="IPR050351">
    <property type="entry name" value="BphY/WalK/GraS-like"/>
</dbReference>
<comment type="caution">
    <text evidence="14">The sequence shown here is derived from an EMBL/GenBank/DDBJ whole genome shotgun (WGS) entry which is preliminary data.</text>
</comment>
<dbReference type="STRING" id="649764.HMPREF0762_00769"/>
<comment type="catalytic activity">
    <reaction evidence="1">
        <text>ATP + protein L-histidine = ADP + protein N-phospho-L-histidine.</text>
        <dbReference type="EC" id="2.7.13.3"/>
    </reaction>
</comment>
<feature type="domain" description="Histidine kinase" evidence="13">
    <location>
        <begin position="121"/>
        <end position="324"/>
    </location>
</feature>
<feature type="transmembrane region" description="Helical" evidence="12">
    <location>
        <begin position="12"/>
        <end position="29"/>
    </location>
</feature>
<name>D0WG19_SLAES</name>
<dbReference type="HOGENOM" id="CLU_000445_13_1_11"/>
<keyword evidence="5" id="KW-0808">Transferase</keyword>
<dbReference type="RefSeq" id="WP_006362020.1">
    <property type="nucleotide sequence ID" value="NZ_GG700630.1"/>
</dbReference>
<dbReference type="Pfam" id="PF02518">
    <property type="entry name" value="HATPase_c"/>
    <property type="match status" value="1"/>
</dbReference>
<evidence type="ECO:0000313" key="14">
    <source>
        <dbReference type="EMBL" id="EEZ61432.1"/>
    </source>
</evidence>
<evidence type="ECO:0000256" key="3">
    <source>
        <dbReference type="ARBA" id="ARBA00012438"/>
    </source>
</evidence>
<dbReference type="PANTHER" id="PTHR45453">
    <property type="entry name" value="PHOSPHATE REGULON SENSOR PROTEIN PHOR"/>
    <property type="match status" value="1"/>
</dbReference>
<dbReference type="GO" id="GO:0000155">
    <property type="term" value="F:phosphorelay sensor kinase activity"/>
    <property type="evidence" value="ECO:0007669"/>
    <property type="project" value="TreeGrafter"/>
</dbReference>
<keyword evidence="10 12" id="KW-0472">Membrane</keyword>
<evidence type="ECO:0000256" key="2">
    <source>
        <dbReference type="ARBA" id="ARBA00004651"/>
    </source>
</evidence>
<dbReference type="EC" id="2.7.13.3" evidence="3"/>
<dbReference type="EMBL" id="ACUX02000006">
    <property type="protein sequence ID" value="EEZ61432.1"/>
    <property type="molecule type" value="Genomic_DNA"/>
</dbReference>
<comment type="subcellular location">
    <subcellularLocation>
        <location evidence="2">Cell membrane</location>
        <topology evidence="2">Multi-pass membrane protein</topology>
    </subcellularLocation>
</comment>
<dbReference type="SUPFAM" id="SSF55874">
    <property type="entry name" value="ATPase domain of HSP90 chaperone/DNA topoisomerase II/histidine kinase"/>
    <property type="match status" value="1"/>
</dbReference>
<reference evidence="14" key="1">
    <citation type="submission" date="2009-10" db="EMBL/GenBank/DDBJ databases">
        <authorList>
            <person name="Weinstock G."/>
            <person name="Sodergren E."/>
            <person name="Clifton S."/>
            <person name="Fulton L."/>
            <person name="Fulton B."/>
            <person name="Courtney L."/>
            <person name="Fronick C."/>
            <person name="Harrison M."/>
            <person name="Strong C."/>
            <person name="Farmer C."/>
            <person name="Delahaunty K."/>
            <person name="Markovic C."/>
            <person name="Hall O."/>
            <person name="Minx P."/>
            <person name="Tomlinson C."/>
            <person name="Mitreva M."/>
            <person name="Nelson J."/>
            <person name="Hou S."/>
            <person name="Wollam A."/>
            <person name="Pepin K.H."/>
            <person name="Johnson M."/>
            <person name="Bhonagiri V."/>
            <person name="Nash W.E."/>
            <person name="Warren W."/>
            <person name="Chinwalla A."/>
            <person name="Mardis E.R."/>
            <person name="Wilson R.K."/>
        </authorList>
    </citation>
    <scope>NUCLEOTIDE SEQUENCE [LARGE SCALE GENOMIC DNA]</scope>
    <source>
        <strain evidence="14">ATCC 700122</strain>
    </source>
</reference>
<organism evidence="14 15">
    <name type="scientific">Slackia exigua (strain ATCC 700122 / DSM 15923 / CIP 105133 / JCM 11022 / KCTC 5966 / S-7)</name>
    <dbReference type="NCBI Taxonomy" id="649764"/>
    <lineage>
        <taxon>Bacteria</taxon>
        <taxon>Bacillati</taxon>
        <taxon>Actinomycetota</taxon>
        <taxon>Coriobacteriia</taxon>
        <taxon>Eggerthellales</taxon>
        <taxon>Eggerthellaceae</taxon>
        <taxon>Slackia</taxon>
    </lineage>
</organism>
<keyword evidence="15" id="KW-1185">Reference proteome</keyword>
<evidence type="ECO:0000256" key="11">
    <source>
        <dbReference type="ARBA" id="ARBA00039401"/>
    </source>
</evidence>
<dbReference type="GeneID" id="85007356"/>
<accession>D0WG19</accession>
<protein>
    <recommendedName>
        <fullName evidence="11">Sensor-like histidine kinase SenX3</fullName>
        <ecNumber evidence="3">2.7.13.3</ecNumber>
    </recommendedName>
</protein>
<evidence type="ECO:0000259" key="13">
    <source>
        <dbReference type="PROSITE" id="PS50109"/>
    </source>
</evidence>
<keyword evidence="7 14" id="KW-0418">Kinase</keyword>
<evidence type="ECO:0000256" key="10">
    <source>
        <dbReference type="ARBA" id="ARBA00023136"/>
    </source>
</evidence>
<keyword evidence="6 12" id="KW-0812">Transmembrane</keyword>
<evidence type="ECO:0000256" key="4">
    <source>
        <dbReference type="ARBA" id="ARBA00022475"/>
    </source>
</evidence>
<evidence type="ECO:0000256" key="5">
    <source>
        <dbReference type="ARBA" id="ARBA00022679"/>
    </source>
</evidence>
<keyword evidence="8 12" id="KW-1133">Transmembrane helix</keyword>
<dbReference type="eggNOG" id="COG2205">
    <property type="taxonomic scope" value="Bacteria"/>
</dbReference>
<proteinExistence type="predicted"/>
<evidence type="ECO:0000256" key="12">
    <source>
        <dbReference type="SAM" id="Phobius"/>
    </source>
</evidence>
<dbReference type="Proteomes" id="UP000006001">
    <property type="component" value="Unassembled WGS sequence"/>
</dbReference>
<keyword evidence="9" id="KW-0902">Two-component regulatory system</keyword>
<dbReference type="OrthoDB" id="3170569at2"/>
<sequence length="324" mass="36544">MRLFLKDHLDVIALFLFESVAIALAFRFVDGFASAAGVAYFLFVSVFVLAAFLIVRFMRKRAFYESLEAGADAMEKLLERHGSDPVTAAYVARGRDAYHSYQRRLNERDEEMLRWRTHVMQWVHQMKTPVSVLRLMVQKDPGRIDSFDALCELDRMQGQLDLVLSFVRMERMQADLAIEDVPLKRTVDAVIAKERRLFVQKEVFPVVDIDAGLRVRTDGKWLAFVIEQMLHNAVKYSDAASTIEVGATASDAGVTLSIADHGIGIRERDLPRIFDLYFTGSNGRDHDQSSGIGLYVAKHVLDELGHGIEVESKLGAGTCMRITL</sequence>
<dbReference type="PRINTS" id="PR00344">
    <property type="entry name" value="BCTRLSENSOR"/>
</dbReference>
<feature type="transmembrane region" description="Helical" evidence="12">
    <location>
        <begin position="35"/>
        <end position="55"/>
    </location>
</feature>
<dbReference type="PANTHER" id="PTHR45453:SF2">
    <property type="entry name" value="HISTIDINE KINASE"/>
    <property type="match status" value="1"/>
</dbReference>
<dbReference type="AlphaFoldDB" id="D0WG19"/>
<dbReference type="InterPro" id="IPR005467">
    <property type="entry name" value="His_kinase_dom"/>
</dbReference>
<evidence type="ECO:0000256" key="9">
    <source>
        <dbReference type="ARBA" id="ARBA00023012"/>
    </source>
</evidence>
<evidence type="ECO:0000313" key="15">
    <source>
        <dbReference type="Proteomes" id="UP000006001"/>
    </source>
</evidence>
<dbReference type="GO" id="GO:0016036">
    <property type="term" value="P:cellular response to phosphate starvation"/>
    <property type="evidence" value="ECO:0007669"/>
    <property type="project" value="TreeGrafter"/>
</dbReference>
<dbReference type="GO" id="GO:0004721">
    <property type="term" value="F:phosphoprotein phosphatase activity"/>
    <property type="evidence" value="ECO:0007669"/>
    <property type="project" value="TreeGrafter"/>
</dbReference>
<evidence type="ECO:0000256" key="7">
    <source>
        <dbReference type="ARBA" id="ARBA00022777"/>
    </source>
</evidence>
<evidence type="ECO:0000256" key="8">
    <source>
        <dbReference type="ARBA" id="ARBA00022989"/>
    </source>
</evidence>
<dbReference type="InterPro" id="IPR004358">
    <property type="entry name" value="Sig_transdc_His_kin-like_C"/>
</dbReference>
<dbReference type="Gene3D" id="3.30.565.10">
    <property type="entry name" value="Histidine kinase-like ATPase, C-terminal domain"/>
    <property type="match status" value="1"/>
</dbReference>
<evidence type="ECO:0000256" key="6">
    <source>
        <dbReference type="ARBA" id="ARBA00022692"/>
    </source>
</evidence>
<gene>
    <name evidence="14" type="ORF">HMPREF0762_00769</name>
</gene>
<dbReference type="SMART" id="SM00387">
    <property type="entry name" value="HATPase_c"/>
    <property type="match status" value="1"/>
</dbReference>